<feature type="domain" description="N-acetyltransferase" evidence="2">
    <location>
        <begin position="25"/>
        <end position="178"/>
    </location>
</feature>
<gene>
    <name evidence="3" type="ORF">I0C86_24380</name>
</gene>
<evidence type="ECO:0000256" key="1">
    <source>
        <dbReference type="SAM" id="MobiDB-lite"/>
    </source>
</evidence>
<dbReference type="RefSeq" id="WP_196203612.1">
    <property type="nucleotide sequence ID" value="NZ_JADPUN010000216.1"/>
</dbReference>
<dbReference type="PROSITE" id="PS51186">
    <property type="entry name" value="GNAT"/>
    <property type="match status" value="1"/>
</dbReference>
<evidence type="ECO:0000313" key="3">
    <source>
        <dbReference type="EMBL" id="MBF9132073.1"/>
    </source>
</evidence>
<feature type="compositionally biased region" description="Basic and acidic residues" evidence="1">
    <location>
        <begin position="157"/>
        <end position="167"/>
    </location>
</feature>
<dbReference type="Gene3D" id="3.40.630.30">
    <property type="match status" value="1"/>
</dbReference>
<comment type="caution">
    <text evidence="3">The sequence shown here is derived from an EMBL/GenBank/DDBJ whole genome shotgun (WGS) entry which is preliminary data.</text>
</comment>
<dbReference type="EMBL" id="JADPUN010000216">
    <property type="protein sequence ID" value="MBF9132073.1"/>
    <property type="molecule type" value="Genomic_DNA"/>
</dbReference>
<dbReference type="Pfam" id="PF00583">
    <property type="entry name" value="Acetyltransf_1"/>
    <property type="match status" value="1"/>
</dbReference>
<organism evidence="3 4">
    <name type="scientific">Plantactinospora alkalitolerans</name>
    <dbReference type="NCBI Taxonomy" id="2789879"/>
    <lineage>
        <taxon>Bacteria</taxon>
        <taxon>Bacillati</taxon>
        <taxon>Actinomycetota</taxon>
        <taxon>Actinomycetes</taxon>
        <taxon>Micromonosporales</taxon>
        <taxon>Micromonosporaceae</taxon>
        <taxon>Plantactinospora</taxon>
    </lineage>
</organism>
<dbReference type="CDD" id="cd04301">
    <property type="entry name" value="NAT_SF"/>
    <property type="match status" value="1"/>
</dbReference>
<dbReference type="SUPFAM" id="SSF55729">
    <property type="entry name" value="Acyl-CoA N-acyltransferases (Nat)"/>
    <property type="match status" value="1"/>
</dbReference>
<feature type="region of interest" description="Disordered" evidence="1">
    <location>
        <begin position="151"/>
        <end position="188"/>
    </location>
</feature>
<evidence type="ECO:0000313" key="4">
    <source>
        <dbReference type="Proteomes" id="UP000638560"/>
    </source>
</evidence>
<proteinExistence type="predicted"/>
<reference evidence="3 4" key="1">
    <citation type="submission" date="2020-11" db="EMBL/GenBank/DDBJ databases">
        <title>A novel isolate from a Black sea contaminated sediment with potential to produce alkanes: Plantactinospora alkalitolerans sp. nov.</title>
        <authorList>
            <person name="Carro L."/>
            <person name="Veyisoglu A."/>
            <person name="Guven K."/>
            <person name="Schumann P."/>
            <person name="Klenk H.-P."/>
            <person name="Sahin N."/>
        </authorList>
    </citation>
    <scope>NUCLEOTIDE SEQUENCE [LARGE SCALE GENOMIC DNA]</scope>
    <source>
        <strain evidence="3 4">S1510</strain>
    </source>
</reference>
<sequence>MREIVTYLEMTARDQLKPADPVRGLALEPLGRDSPLVVDLQVRIGAPYGWQCASRTSADWVAWFARYPDRIFWLLSFDGEPAGLVAYDLHPGNEVEIETFGLVPEFVGRGLGGYALTLGIQRAWDLTPPVRRTWLHTSSLDHPHALPNYRRRGLRPFRTEEGERVGEPRPVSAERTGTSQSFDTSTMR</sequence>
<feature type="compositionally biased region" description="Polar residues" evidence="1">
    <location>
        <begin position="175"/>
        <end position="188"/>
    </location>
</feature>
<name>A0ABS0H0T2_9ACTN</name>
<dbReference type="Proteomes" id="UP000638560">
    <property type="component" value="Unassembled WGS sequence"/>
</dbReference>
<keyword evidence="4" id="KW-1185">Reference proteome</keyword>
<accession>A0ABS0H0T2</accession>
<evidence type="ECO:0000259" key="2">
    <source>
        <dbReference type="PROSITE" id="PS51186"/>
    </source>
</evidence>
<protein>
    <submittedName>
        <fullName evidence="3">GNAT family N-acetyltransferase</fullName>
    </submittedName>
</protein>
<dbReference type="InterPro" id="IPR016181">
    <property type="entry name" value="Acyl_CoA_acyltransferase"/>
</dbReference>
<dbReference type="InterPro" id="IPR000182">
    <property type="entry name" value="GNAT_dom"/>
</dbReference>